<feature type="transmembrane region" description="Helical" evidence="2">
    <location>
        <begin position="896"/>
        <end position="913"/>
    </location>
</feature>
<keyword evidence="2" id="KW-1133">Transmembrane helix</keyword>
<dbReference type="Proteomes" id="UP001165289">
    <property type="component" value="Unassembled WGS sequence"/>
</dbReference>
<feature type="domain" description="NADAR" evidence="3">
    <location>
        <begin position="529"/>
        <end position="663"/>
    </location>
</feature>
<name>A0AAV7K968_9METZ</name>
<feature type="domain" description="NADAR" evidence="3">
    <location>
        <begin position="92"/>
        <end position="234"/>
    </location>
</feature>
<feature type="domain" description="NADAR" evidence="3">
    <location>
        <begin position="292"/>
        <end position="427"/>
    </location>
</feature>
<feature type="domain" description="NADAR" evidence="3">
    <location>
        <begin position="696"/>
        <end position="833"/>
    </location>
</feature>
<dbReference type="NCBIfam" id="TIGR02464">
    <property type="entry name" value="ribofla_fusion"/>
    <property type="match status" value="2"/>
</dbReference>
<dbReference type="InterPro" id="IPR012816">
    <property type="entry name" value="NADAR"/>
</dbReference>
<accession>A0AAV7K968</accession>
<dbReference type="Pfam" id="PF08719">
    <property type="entry name" value="NADAR"/>
    <property type="match status" value="4"/>
</dbReference>
<protein>
    <submittedName>
        <fullName evidence="4">Riboflavin biosynthesis protein PYRR, chloroplastic-like</fullName>
    </submittedName>
</protein>
<organism evidence="4 5">
    <name type="scientific">Oopsacas minuta</name>
    <dbReference type="NCBI Taxonomy" id="111878"/>
    <lineage>
        <taxon>Eukaryota</taxon>
        <taxon>Metazoa</taxon>
        <taxon>Porifera</taxon>
        <taxon>Hexactinellida</taxon>
        <taxon>Hexasterophora</taxon>
        <taxon>Lyssacinosida</taxon>
        <taxon>Leucopsacidae</taxon>
        <taxon>Oopsacas</taxon>
    </lineage>
</organism>
<dbReference type="AlphaFoldDB" id="A0AAV7K968"/>
<gene>
    <name evidence="4" type="ORF">LOD99_56</name>
</gene>
<dbReference type="SUPFAM" id="SSF143990">
    <property type="entry name" value="YbiA-like"/>
    <property type="match status" value="4"/>
</dbReference>
<evidence type="ECO:0000256" key="2">
    <source>
        <dbReference type="SAM" id="Phobius"/>
    </source>
</evidence>
<feature type="region of interest" description="Disordered" evidence="1">
    <location>
        <begin position="431"/>
        <end position="463"/>
    </location>
</feature>
<evidence type="ECO:0000256" key="1">
    <source>
        <dbReference type="SAM" id="MobiDB-lite"/>
    </source>
</evidence>
<proteinExistence type="predicted"/>
<feature type="compositionally biased region" description="Polar residues" evidence="1">
    <location>
        <begin position="431"/>
        <end position="444"/>
    </location>
</feature>
<keyword evidence="2" id="KW-0472">Membrane</keyword>
<sequence length="918" mass="106287">MQISLLYQQNNFLIYPQVISYAHCSTLHQMAAYPSYYPSYYPNNYSSIPPYGVQQPMNQYSYPMYPNNPGYYSQHPQQPMAYTPYQQPNVILFYDDDKPYYELTNFARIGFSLDGDYWPTSEHYFQAQKFEGYPYMKAEVRKLASPRDAFDYVRKPENKSLIRKDWPSVKEEIMYKALKAKFTQNTDILTKLLNTNDCMLVEDSPHDMYWGNGADKKGKNRLGELLMKLRTELRHNPLLSPSAPLYHLTTDNIQNPSPRHEPLKRSKSLNHLNTHLSSNIMDDDEVIYDVSDSNHFLSNSFKASFKLQGKKWPTVLHYFVARKFNMKKKHVGKILDMTDAKDIHFHSRNSKYKTDIDIYWNIDKKGIMKEALKAKFEQNIILKQKLLDTEGKDIIERAVDDSYWSQLASGTGHNIMGQLLCQVRTELNTHPSASPKLYSQSPSRRGTDIIPGLNTPKTLSPYSSSNKINPANSLPIGGNILSHSHSPCISSNSLRNEHNQHTMDRLSNDISNTLQIPHTINFTDTNNLKQFYQFSTFSNIGFNLDGHYWRSVQHYFQAQKFMYHRTLMDKIRLEVTSTRAFEIGTDKANKSYIVKNWESIKEEVMFKALIAKFKASALKKLLLDTGDKVIINESTVDFWGSGKDGKGKNKLGHLLMKVRTELQSNPAYERNHSNSSYSPQNDKLFGLSSNRDVIEFYDEHKPYFGFTPYSMDNVRLDGVLWRTLNHYFQAQKFPHDVHREKINDYITPQKATYAAKVELKKHAISLTSSEKEIIMVRGLGAKFTQHPDLRKALINTGTRELLFIHPMDFIWGTGGSSGENKLGVLLMKLRSKLANTTPTSPIRNSTYSPRLYSQPFSSDDEQKTYHDREVNIYNSKSERDKIRMPPSPVTPRKKPWLLFVMLFLFLLAFLFEFQPIDL</sequence>
<keyword evidence="2" id="KW-0812">Transmembrane</keyword>
<comment type="caution">
    <text evidence="4">The sequence shown here is derived from an EMBL/GenBank/DDBJ whole genome shotgun (WGS) entry which is preliminary data.</text>
</comment>
<dbReference type="EMBL" id="JAKMXF010000111">
    <property type="protein sequence ID" value="KAI6657308.1"/>
    <property type="molecule type" value="Genomic_DNA"/>
</dbReference>
<dbReference type="Gene3D" id="1.10.357.40">
    <property type="entry name" value="YbiA-like"/>
    <property type="match status" value="4"/>
</dbReference>
<evidence type="ECO:0000259" key="3">
    <source>
        <dbReference type="Pfam" id="PF08719"/>
    </source>
</evidence>
<evidence type="ECO:0000313" key="4">
    <source>
        <dbReference type="EMBL" id="KAI6657308.1"/>
    </source>
</evidence>
<evidence type="ECO:0000313" key="5">
    <source>
        <dbReference type="Proteomes" id="UP001165289"/>
    </source>
</evidence>
<dbReference type="InterPro" id="IPR037238">
    <property type="entry name" value="YbiA-like_sf"/>
</dbReference>
<keyword evidence="5" id="KW-1185">Reference proteome</keyword>
<reference evidence="4 5" key="1">
    <citation type="journal article" date="2023" name="BMC Biol.">
        <title>The compact genome of the sponge Oopsacas minuta (Hexactinellida) is lacking key metazoan core genes.</title>
        <authorList>
            <person name="Santini S."/>
            <person name="Schenkelaars Q."/>
            <person name="Jourda C."/>
            <person name="Duchesne M."/>
            <person name="Belahbib H."/>
            <person name="Rocher C."/>
            <person name="Selva M."/>
            <person name="Riesgo A."/>
            <person name="Vervoort M."/>
            <person name="Leys S.P."/>
            <person name="Kodjabachian L."/>
            <person name="Le Bivic A."/>
            <person name="Borchiellini C."/>
            <person name="Claverie J.M."/>
            <person name="Renard E."/>
        </authorList>
    </citation>
    <scope>NUCLEOTIDE SEQUENCE [LARGE SCALE GENOMIC DNA]</scope>
    <source>
        <strain evidence="4">SPO-2</strain>
    </source>
</reference>
<dbReference type="CDD" id="cd15457">
    <property type="entry name" value="NADAR"/>
    <property type="match status" value="4"/>
</dbReference>